<evidence type="ECO:0000256" key="1">
    <source>
        <dbReference type="SAM" id="Phobius"/>
    </source>
</evidence>
<accession>A0ABW5NSK3</accession>
<organism evidence="3 4">
    <name type="scientific">Flavobacterium suzhouense</name>
    <dbReference type="NCBI Taxonomy" id="1529638"/>
    <lineage>
        <taxon>Bacteria</taxon>
        <taxon>Pseudomonadati</taxon>
        <taxon>Bacteroidota</taxon>
        <taxon>Flavobacteriia</taxon>
        <taxon>Flavobacteriales</taxon>
        <taxon>Flavobacteriaceae</taxon>
        <taxon>Flavobacterium</taxon>
    </lineage>
</organism>
<dbReference type="EMBL" id="JBHUMD010000007">
    <property type="protein sequence ID" value="MFD2601728.1"/>
    <property type="molecule type" value="Genomic_DNA"/>
</dbReference>
<dbReference type="InterPro" id="IPR025235">
    <property type="entry name" value="DUF4178"/>
</dbReference>
<name>A0ABW5NSK3_9FLAO</name>
<dbReference type="RefSeq" id="WP_379820263.1">
    <property type="nucleotide sequence ID" value="NZ_JBHUMD010000007.1"/>
</dbReference>
<proteinExistence type="predicted"/>
<feature type="domain" description="DUF4178" evidence="2">
    <location>
        <begin position="58"/>
        <end position="177"/>
    </location>
</feature>
<gene>
    <name evidence="3" type="ORF">ACFSR3_06635</name>
</gene>
<dbReference type="Pfam" id="PF13785">
    <property type="entry name" value="DUF4178"/>
    <property type="match status" value="1"/>
</dbReference>
<protein>
    <submittedName>
        <fullName evidence="3">DUF4178 domain-containing protein</fullName>
    </submittedName>
</protein>
<reference evidence="4" key="1">
    <citation type="journal article" date="2019" name="Int. J. Syst. Evol. Microbiol.">
        <title>The Global Catalogue of Microorganisms (GCM) 10K type strain sequencing project: providing services to taxonomists for standard genome sequencing and annotation.</title>
        <authorList>
            <consortium name="The Broad Institute Genomics Platform"/>
            <consortium name="The Broad Institute Genome Sequencing Center for Infectious Disease"/>
            <person name="Wu L."/>
            <person name="Ma J."/>
        </authorList>
    </citation>
    <scope>NUCLEOTIDE SEQUENCE [LARGE SCALE GENOMIC DNA]</scope>
    <source>
        <strain evidence="4">KCTC 42107</strain>
    </source>
</reference>
<keyword evidence="4" id="KW-1185">Reference proteome</keyword>
<dbReference type="Proteomes" id="UP001597480">
    <property type="component" value="Unassembled WGS sequence"/>
</dbReference>
<keyword evidence="1" id="KW-1133">Transmembrane helix</keyword>
<feature type="transmembrane region" description="Helical" evidence="1">
    <location>
        <begin position="221"/>
        <end position="239"/>
    </location>
</feature>
<sequence>MQIKCIKCGTVTEAAGVDFEVVNFGCPNCKKVTSYEKVPEGAIVDDLSNNRPAPALSVGQKGMLKGKEYTVTAIIVKKVDPIYFWTEYILTSADNEWLYLSETEGHWILLHEVEDRYDVEDYPQTLVYDDIHMNIYDHSNTRIISAQGFFSYELPNGRVKMIEYINPPYIFSIEIDRNEASFFGEHISKGDVKKAFNVKSMPYKAGVGIVQPYLINIRKMAITFCCVAVLILVSHLIIYSGRQSTTVVKEALSFSESDGKDFVTKPFTLEGGSAPLTISVHSDVNNSWASVQVALINEKTSDEVYANKDIEYYHGYESGEHWSEGDTNENFNICGVSAGTYHLVITPQKAPEDANNNFISVEAEWNKPSVWNMVIPIIIMLVVTVVCYYLGVYFEQRRWADSSYSPYSST</sequence>
<evidence type="ECO:0000259" key="2">
    <source>
        <dbReference type="Pfam" id="PF13785"/>
    </source>
</evidence>
<feature type="transmembrane region" description="Helical" evidence="1">
    <location>
        <begin position="373"/>
        <end position="394"/>
    </location>
</feature>
<evidence type="ECO:0000313" key="4">
    <source>
        <dbReference type="Proteomes" id="UP001597480"/>
    </source>
</evidence>
<evidence type="ECO:0000313" key="3">
    <source>
        <dbReference type="EMBL" id="MFD2601728.1"/>
    </source>
</evidence>
<keyword evidence="1" id="KW-0472">Membrane</keyword>
<keyword evidence="1" id="KW-0812">Transmembrane</keyword>
<comment type="caution">
    <text evidence="3">The sequence shown here is derived from an EMBL/GenBank/DDBJ whole genome shotgun (WGS) entry which is preliminary data.</text>
</comment>